<accession>F2UHC6</accession>
<reference evidence="2" key="1">
    <citation type="submission" date="2009-08" db="EMBL/GenBank/DDBJ databases">
        <title>Annotation of Salpingoeca rosetta.</title>
        <authorList>
            <consortium name="The Broad Institute Genome Sequencing Platform"/>
            <person name="Russ C."/>
            <person name="Cuomo C."/>
            <person name="Burger G."/>
            <person name="Gray M.W."/>
            <person name="Holland P.W.H."/>
            <person name="King N."/>
            <person name="Lang F.B.F."/>
            <person name="Roger A.J."/>
            <person name="Ruiz-Trillo I."/>
            <person name="Young S.K."/>
            <person name="Zeng Q."/>
            <person name="Gargeya S."/>
            <person name="Alvarado L."/>
            <person name="Berlin A."/>
            <person name="Chapman S.B."/>
            <person name="Chen Z."/>
            <person name="Freedman E."/>
            <person name="Gellesch M."/>
            <person name="Goldberg J."/>
            <person name="Griggs A."/>
            <person name="Gujja S."/>
            <person name="Heilman E."/>
            <person name="Heiman D."/>
            <person name="Howarth C."/>
            <person name="Mehta T."/>
            <person name="Neiman D."/>
            <person name="Pearson M."/>
            <person name="Roberts A."/>
            <person name="Saif S."/>
            <person name="Shea T."/>
            <person name="Shenoy N."/>
            <person name="Sisk P."/>
            <person name="Stolte C."/>
            <person name="Sykes S."/>
            <person name="White J."/>
            <person name="Yandava C."/>
            <person name="Haas B."/>
            <person name="Nusbaum C."/>
            <person name="Birren B."/>
        </authorList>
    </citation>
    <scope>NUCLEOTIDE SEQUENCE [LARGE SCALE GENOMIC DNA]</scope>
    <source>
        <strain evidence="2">ATCC 50818</strain>
    </source>
</reference>
<feature type="signal peptide" evidence="1">
    <location>
        <begin position="1"/>
        <end position="24"/>
    </location>
</feature>
<dbReference type="GeneID" id="16071999"/>
<sequence>MLALQVLAAVTLVALFFAWRVTQQQGPHIQDESMFAISVRSAAEQLPKWKTITSEGNPARVSRNAPRTVYGIHRLVLATVPRTGNGWMRGLLEGATGVATESVFKEGVQSVFRERSQAFGKGCGWLEDCNLVRTSAGIDPVVVKVIMYQLEKVAEEERVYMDLPSFMQAWVMHHTFWHNLRVPMFVYRYEDLLANPIVILRTVLKSSGLWDYYRLSDVELARVANLPRLQTFKSKRFGASTKQKDDVAHAYHKYDAKDIEWILDNYRSILDLFGYTGMYEVWLQAARGELTDDDEISVMVQRAMLKTARTSNWGDVYTFDDAYFGL</sequence>
<dbReference type="KEGG" id="sre:PTSG_07642"/>
<proteinExistence type="predicted"/>
<dbReference type="OrthoDB" id="5985073at2759"/>
<protein>
    <recommendedName>
        <fullName evidence="4">Sulfotransferase domain-containing protein</fullName>
    </recommendedName>
</protein>
<dbReference type="EMBL" id="GL832974">
    <property type="protein sequence ID" value="EGD76525.1"/>
    <property type="molecule type" value="Genomic_DNA"/>
</dbReference>
<dbReference type="SUPFAM" id="SSF52540">
    <property type="entry name" value="P-loop containing nucleoside triphosphate hydrolases"/>
    <property type="match status" value="1"/>
</dbReference>
<dbReference type="InParanoid" id="F2UHC6"/>
<evidence type="ECO:0008006" key="4">
    <source>
        <dbReference type="Google" id="ProtNLM"/>
    </source>
</evidence>
<dbReference type="RefSeq" id="XP_004991439.1">
    <property type="nucleotide sequence ID" value="XM_004991382.1"/>
</dbReference>
<evidence type="ECO:0000313" key="2">
    <source>
        <dbReference type="EMBL" id="EGD76525.1"/>
    </source>
</evidence>
<dbReference type="Proteomes" id="UP000007799">
    <property type="component" value="Unassembled WGS sequence"/>
</dbReference>
<name>F2UHC6_SALR5</name>
<feature type="chain" id="PRO_5003287671" description="Sulfotransferase domain-containing protein" evidence="1">
    <location>
        <begin position="25"/>
        <end position="326"/>
    </location>
</feature>
<evidence type="ECO:0000313" key="3">
    <source>
        <dbReference type="Proteomes" id="UP000007799"/>
    </source>
</evidence>
<dbReference type="Gene3D" id="3.40.50.300">
    <property type="entry name" value="P-loop containing nucleotide triphosphate hydrolases"/>
    <property type="match status" value="1"/>
</dbReference>
<organism evidence="3">
    <name type="scientific">Salpingoeca rosetta (strain ATCC 50818 / BSB-021)</name>
    <dbReference type="NCBI Taxonomy" id="946362"/>
    <lineage>
        <taxon>Eukaryota</taxon>
        <taxon>Choanoflagellata</taxon>
        <taxon>Craspedida</taxon>
        <taxon>Salpingoecidae</taxon>
        <taxon>Salpingoeca</taxon>
    </lineage>
</organism>
<keyword evidence="3" id="KW-1185">Reference proteome</keyword>
<dbReference type="InterPro" id="IPR027417">
    <property type="entry name" value="P-loop_NTPase"/>
</dbReference>
<keyword evidence="1" id="KW-0732">Signal</keyword>
<dbReference type="AlphaFoldDB" id="F2UHC6"/>
<evidence type="ECO:0000256" key="1">
    <source>
        <dbReference type="SAM" id="SignalP"/>
    </source>
</evidence>
<gene>
    <name evidence="2" type="ORF">PTSG_07642</name>
</gene>